<dbReference type="InterPro" id="IPR006311">
    <property type="entry name" value="TAT_signal"/>
</dbReference>
<dbReference type="SUPFAM" id="SSF54373">
    <property type="entry name" value="FAD-linked reductases, C-terminal domain"/>
    <property type="match status" value="1"/>
</dbReference>
<feature type="binding site" evidence="4">
    <location>
        <position position="379"/>
    </location>
    <ligand>
        <name>substrate</name>
    </ligand>
</feature>
<keyword evidence="6" id="KW-0503">Monooxygenase</keyword>
<dbReference type="Gene3D" id="3.50.50.60">
    <property type="entry name" value="FAD/NAD(P)-binding domain"/>
    <property type="match status" value="1"/>
</dbReference>
<dbReference type="Gene3D" id="3.90.660.10">
    <property type="match status" value="1"/>
</dbReference>
<dbReference type="Proteomes" id="UP000244248">
    <property type="component" value="Unassembled WGS sequence"/>
</dbReference>
<dbReference type="InterPro" id="IPR036188">
    <property type="entry name" value="FAD/NAD-bd_sf"/>
</dbReference>
<dbReference type="Gene3D" id="1.10.405.10">
    <property type="entry name" value="Guanine Nucleotide Dissociation Inhibitor, domain 1"/>
    <property type="match status" value="1"/>
</dbReference>
<feature type="binding site" evidence="4">
    <location>
        <position position="462"/>
    </location>
    <ligand>
        <name>FAD</name>
        <dbReference type="ChEBI" id="CHEBI:57692"/>
    </ligand>
</feature>
<accession>A0A2T5MC95</accession>
<dbReference type="InterPro" id="IPR002937">
    <property type="entry name" value="Amino_oxidase"/>
</dbReference>
<dbReference type="GO" id="GO:0004497">
    <property type="term" value="F:monooxygenase activity"/>
    <property type="evidence" value="ECO:0007669"/>
    <property type="project" value="UniProtKB-KW"/>
</dbReference>
<organism evidence="6 7">
    <name type="scientific">Stenotrophobium rhamnosiphilum</name>
    <dbReference type="NCBI Taxonomy" id="2029166"/>
    <lineage>
        <taxon>Bacteria</taxon>
        <taxon>Pseudomonadati</taxon>
        <taxon>Pseudomonadota</taxon>
        <taxon>Gammaproteobacteria</taxon>
        <taxon>Nevskiales</taxon>
        <taxon>Nevskiaceae</taxon>
        <taxon>Stenotrophobium</taxon>
    </lineage>
</organism>
<evidence type="ECO:0000313" key="6">
    <source>
        <dbReference type="EMBL" id="PTU30193.1"/>
    </source>
</evidence>
<dbReference type="RefSeq" id="WP_107941538.1">
    <property type="nucleotide sequence ID" value="NZ_QANS01000007.1"/>
</dbReference>
<dbReference type="PANTHER" id="PTHR43563:SF1">
    <property type="entry name" value="AMINE OXIDASE [FLAVIN-CONTAINING] B"/>
    <property type="match status" value="1"/>
</dbReference>
<name>A0A2T5MC95_9GAMM</name>
<keyword evidence="7" id="KW-1185">Reference proteome</keyword>
<dbReference type="SUPFAM" id="SSF51905">
    <property type="entry name" value="FAD/NAD(P)-binding domain"/>
    <property type="match status" value="1"/>
</dbReference>
<dbReference type="PRINTS" id="PR00757">
    <property type="entry name" value="AMINEOXDASEF"/>
</dbReference>
<dbReference type="EMBL" id="QANS01000007">
    <property type="protein sequence ID" value="PTU30193.1"/>
    <property type="molecule type" value="Genomic_DNA"/>
</dbReference>
<sequence length="491" mass="53125">MTKRNDAPSNPDRRKLITSAAAVLSVAALQTPTAEAKSKSGGTQTGSVDVIVVGAGLSGLTSARELVKKGKSVVVLEARDRVGGRTWTTAVGARRYDLGGQFVGPTQDRIRAMAKEFGLEIKPVFSDAKHIWELGDERVEFEGSVPALSLLQKLDLGHIINKMNALAKRVGPTTPWAVSDAAELDAITLAQWVKENSYKKSSRDFAKVMTRAVLGVDPDEISVLLWSYYVAQGDNIEMLIGGRGGAQDSVIEGGSQQLSLRMAKDLGAAVKLSQPVRRVMHDAAGVTVETDHGNWRGRYVVMAIPPAMNTAITFTPSLTGDRRDLETRAPMGRYAKVVITYEKPFWRELGYAGDVGSLRGPVVASYDDSSNEGPALLGFVGGDDERLWRKLSAPARKAAVLECFARWFGSEALKPLAYEEKDWTVDEWTFGGPTIALPPGVLSRYGAALRQPIGRIHWAGTEAAQRWTGYMDGAIRAGEQAAADLLTRLTK</sequence>
<protein>
    <submittedName>
        <fullName evidence="6">Monooxygenase</fullName>
    </submittedName>
</protein>
<dbReference type="InterPro" id="IPR001613">
    <property type="entry name" value="Flavin_amine_oxidase"/>
</dbReference>
<evidence type="ECO:0000256" key="3">
    <source>
        <dbReference type="ARBA" id="ARBA00023002"/>
    </source>
</evidence>
<feature type="binding site" evidence="4">
    <location>
        <position position="58"/>
    </location>
    <ligand>
        <name>FAD</name>
        <dbReference type="ChEBI" id="CHEBI:57692"/>
    </ligand>
</feature>
<evidence type="ECO:0000256" key="2">
    <source>
        <dbReference type="ARBA" id="ARBA00005995"/>
    </source>
</evidence>
<dbReference type="OrthoDB" id="337830at2"/>
<dbReference type="PROSITE" id="PS51318">
    <property type="entry name" value="TAT"/>
    <property type="match status" value="1"/>
</dbReference>
<evidence type="ECO:0000256" key="4">
    <source>
        <dbReference type="PIRSR" id="PIRSR601613-1"/>
    </source>
</evidence>
<gene>
    <name evidence="6" type="ORF">CJD38_16765</name>
</gene>
<comment type="similarity">
    <text evidence="2">Belongs to the flavin monoamine oxidase family.</text>
</comment>
<evidence type="ECO:0000313" key="7">
    <source>
        <dbReference type="Proteomes" id="UP000244248"/>
    </source>
</evidence>
<reference evidence="6 7" key="1">
    <citation type="submission" date="2018-04" db="EMBL/GenBank/DDBJ databases">
        <title>Novel species isolated from glacier.</title>
        <authorList>
            <person name="Liu Q."/>
            <person name="Xin Y.-H."/>
        </authorList>
    </citation>
    <scope>NUCLEOTIDE SEQUENCE [LARGE SCALE GENOMIC DNA]</scope>
    <source>
        <strain evidence="6 7">GT1R17</strain>
    </source>
</reference>
<feature type="binding site" evidence="4">
    <location>
        <begin position="77"/>
        <end position="78"/>
    </location>
    <ligand>
        <name>FAD</name>
        <dbReference type="ChEBI" id="CHEBI:57692"/>
    </ligand>
</feature>
<dbReference type="PANTHER" id="PTHR43563">
    <property type="entry name" value="AMINE OXIDASE"/>
    <property type="match status" value="1"/>
</dbReference>
<evidence type="ECO:0000259" key="5">
    <source>
        <dbReference type="Pfam" id="PF01593"/>
    </source>
</evidence>
<feature type="domain" description="Amine oxidase" evidence="5">
    <location>
        <begin position="57"/>
        <end position="486"/>
    </location>
</feature>
<comment type="caution">
    <text evidence="6">The sequence shown here is derived from an EMBL/GenBank/DDBJ whole genome shotgun (WGS) entry which is preliminary data.</text>
</comment>
<dbReference type="AlphaFoldDB" id="A0A2T5MC95"/>
<dbReference type="InterPro" id="IPR050703">
    <property type="entry name" value="Flavin_MAO"/>
</dbReference>
<comment type="cofactor">
    <cofactor evidence="1">
        <name>FAD</name>
        <dbReference type="ChEBI" id="CHEBI:57692"/>
    </cofactor>
</comment>
<dbReference type="Pfam" id="PF01593">
    <property type="entry name" value="Amino_oxidase"/>
    <property type="match status" value="1"/>
</dbReference>
<evidence type="ECO:0000256" key="1">
    <source>
        <dbReference type="ARBA" id="ARBA00001974"/>
    </source>
</evidence>
<feature type="binding site" evidence="4">
    <location>
        <position position="276"/>
    </location>
    <ligand>
        <name>FAD</name>
        <dbReference type="ChEBI" id="CHEBI:57692"/>
    </ligand>
</feature>
<proteinExistence type="inferred from homology"/>
<keyword evidence="3" id="KW-0560">Oxidoreductase</keyword>